<keyword evidence="1" id="KW-0732">Signal</keyword>
<evidence type="ECO:0000313" key="2">
    <source>
        <dbReference type="EMBL" id="TPU61481.1"/>
    </source>
</evidence>
<feature type="chain" id="PRO_5044406589" evidence="1">
    <location>
        <begin position="18"/>
        <end position="112"/>
    </location>
</feature>
<dbReference type="RefSeq" id="WP_000733629.1">
    <property type="nucleotide sequence ID" value="NZ_BHFY01000067.1"/>
</dbReference>
<feature type="signal peptide" evidence="1">
    <location>
        <begin position="1"/>
        <end position="17"/>
    </location>
</feature>
<evidence type="ECO:0000313" key="3">
    <source>
        <dbReference type="Proteomes" id="UP000315888"/>
    </source>
</evidence>
<comment type="caution">
    <text evidence="2">The sequence shown here is derived from an EMBL/GenBank/DDBJ whole genome shotgun (WGS) entry which is preliminary data.</text>
</comment>
<gene>
    <name evidence="2" type="ORF">FJU42_15650</name>
</gene>
<proteinExistence type="predicted"/>
<reference evidence="2 3" key="1">
    <citation type="submission" date="2019-06" db="EMBL/GenBank/DDBJ databases">
        <title>A Diverse Panel of Clinical Acinetobacter baumannii for Research Use.</title>
        <authorList>
            <person name="Mcgann P."/>
            <person name="Snesrud E."/>
            <person name="Galac M.R."/>
        </authorList>
    </citation>
    <scope>NUCLEOTIDE SEQUENCE [LARGE SCALE GENOMIC DNA]</scope>
    <source>
        <strain evidence="2 3">MRSN14237</strain>
    </source>
</reference>
<accession>A0A5N0FPZ7</accession>
<evidence type="ECO:0000256" key="1">
    <source>
        <dbReference type="SAM" id="SignalP"/>
    </source>
</evidence>
<organism evidence="2 3">
    <name type="scientific">Acinetobacter baumannii</name>
    <dbReference type="NCBI Taxonomy" id="470"/>
    <lineage>
        <taxon>Bacteria</taxon>
        <taxon>Pseudomonadati</taxon>
        <taxon>Pseudomonadota</taxon>
        <taxon>Gammaproteobacteria</taxon>
        <taxon>Moraxellales</taxon>
        <taxon>Moraxellaceae</taxon>
        <taxon>Acinetobacter</taxon>
        <taxon>Acinetobacter calcoaceticus/baumannii complex</taxon>
    </lineage>
</organism>
<dbReference type="AlphaFoldDB" id="A0A5N0FPZ7"/>
<dbReference type="EMBL" id="VHGY01000045">
    <property type="protein sequence ID" value="TPU61481.1"/>
    <property type="molecule type" value="Genomic_DNA"/>
</dbReference>
<name>A0A5N0FPZ7_ACIBA</name>
<sequence>MKKLILLTFLISSGAWAELPQPKSSCQIPDLQARYARLFAAGSFCGKSENSTYAKNLNTLYLRDQDKCKVSGEEIDPSENQVNQAFLEIENLPERTKKDLCASIDSQIKSLI</sequence>
<protein>
    <submittedName>
        <fullName evidence="2">Uncharacterized protein</fullName>
    </submittedName>
</protein>
<dbReference type="Proteomes" id="UP000315888">
    <property type="component" value="Unassembled WGS sequence"/>
</dbReference>